<dbReference type="RefSeq" id="WP_055148279.1">
    <property type="nucleotide sequence ID" value="NZ_JXSZ01000009.1"/>
</dbReference>
<reference evidence="1 2" key="1">
    <citation type="submission" date="2015-07" db="EMBL/GenBank/DDBJ databases">
        <title>The draft genome sequence of Leadbetterella sp. JN14-9.</title>
        <authorList>
            <person name="Liu Y."/>
            <person name="Du J."/>
            <person name="Shao Z."/>
        </authorList>
    </citation>
    <scope>NUCLEOTIDE SEQUENCE [LARGE SCALE GENOMIC DNA]</scope>
    <source>
        <strain evidence="1 2">JN14-9</strain>
    </source>
</reference>
<evidence type="ECO:0008006" key="3">
    <source>
        <dbReference type="Google" id="ProtNLM"/>
    </source>
</evidence>
<dbReference type="PROSITE" id="PS51257">
    <property type="entry name" value="PROKAR_LIPOPROTEIN"/>
    <property type="match status" value="1"/>
</dbReference>
<evidence type="ECO:0000313" key="2">
    <source>
        <dbReference type="Proteomes" id="UP000050454"/>
    </source>
</evidence>
<dbReference type="OrthoDB" id="677139at2"/>
<sequence length="159" mass="17820">MKVLRPFNFVVLISILAGCTSTYKDDAKGLYIDYKGLKAESINVLVNQTPQKSKNFNYGDEITVVVDGIDDFKMISDSNVLPGAEYAVSDEEGNVVSFFPDLFTKYGEVGVSAEDAKKLKLNLVVGQPMEHGKTYYYLFRIWDKKSDKELKGNIEVNVL</sequence>
<organism evidence="1 2">
    <name type="scientific">Jiulongibacter sediminis</name>
    <dbReference type="NCBI Taxonomy" id="1605367"/>
    <lineage>
        <taxon>Bacteria</taxon>
        <taxon>Pseudomonadati</taxon>
        <taxon>Bacteroidota</taxon>
        <taxon>Cytophagia</taxon>
        <taxon>Cytophagales</taxon>
        <taxon>Leadbetterellaceae</taxon>
        <taxon>Jiulongibacter</taxon>
    </lineage>
</organism>
<comment type="caution">
    <text evidence="1">The sequence shown here is derived from an EMBL/GenBank/DDBJ whole genome shotgun (WGS) entry which is preliminary data.</text>
</comment>
<accession>A0A0N8H9N2</accession>
<dbReference type="AlphaFoldDB" id="A0A0N8H9N2"/>
<keyword evidence="2" id="KW-1185">Reference proteome</keyword>
<evidence type="ECO:0000313" key="1">
    <source>
        <dbReference type="EMBL" id="KPM47844.1"/>
    </source>
</evidence>
<name>A0A0N8H9N2_9BACT</name>
<protein>
    <recommendedName>
        <fullName evidence="3">DUF4625 domain-containing protein</fullName>
    </recommendedName>
</protein>
<dbReference type="EMBL" id="LGTQ01000009">
    <property type="protein sequence ID" value="KPM47844.1"/>
    <property type="molecule type" value="Genomic_DNA"/>
</dbReference>
<dbReference type="Proteomes" id="UP000050454">
    <property type="component" value="Unassembled WGS sequence"/>
</dbReference>
<gene>
    <name evidence="1" type="ORF">AFM12_11390</name>
</gene>
<proteinExistence type="predicted"/>